<reference evidence="9" key="2">
    <citation type="submission" date="2015-01" db="EMBL/GenBank/DDBJ databases">
        <title>Evolutionary Origins and Diversification of the Mycorrhizal Mutualists.</title>
        <authorList>
            <consortium name="DOE Joint Genome Institute"/>
            <consortium name="Mycorrhizal Genomics Consortium"/>
            <person name="Kohler A."/>
            <person name="Kuo A."/>
            <person name="Nagy L.G."/>
            <person name="Floudas D."/>
            <person name="Copeland A."/>
            <person name="Barry K.W."/>
            <person name="Cichocki N."/>
            <person name="Veneault-Fourrey C."/>
            <person name="LaButti K."/>
            <person name="Lindquist E.A."/>
            <person name="Lipzen A."/>
            <person name="Lundell T."/>
            <person name="Morin E."/>
            <person name="Murat C."/>
            <person name="Riley R."/>
            <person name="Ohm R."/>
            <person name="Sun H."/>
            <person name="Tunlid A."/>
            <person name="Henrissat B."/>
            <person name="Grigoriev I.V."/>
            <person name="Hibbett D.S."/>
            <person name="Martin F."/>
        </authorList>
    </citation>
    <scope>NUCLEOTIDE SEQUENCE [LARGE SCALE GENOMIC DNA]</scope>
    <source>
        <strain evidence="9">Zn</strain>
    </source>
</reference>
<evidence type="ECO:0000256" key="3">
    <source>
        <dbReference type="ARBA" id="ARBA00022692"/>
    </source>
</evidence>
<dbReference type="Gene3D" id="1.20.1720.10">
    <property type="entry name" value="Multidrug resistance protein D"/>
    <property type="match status" value="1"/>
</dbReference>
<name>A0A0C3CNW1_OIDMZ</name>
<feature type="transmembrane region" description="Helical" evidence="6">
    <location>
        <begin position="308"/>
        <end position="326"/>
    </location>
</feature>
<comment type="subcellular location">
    <subcellularLocation>
        <location evidence="1">Endomembrane system</location>
        <topology evidence="1">Multi-pass membrane protein</topology>
    </subcellularLocation>
</comment>
<keyword evidence="2" id="KW-0813">Transport</keyword>
<keyword evidence="4 6" id="KW-1133">Transmembrane helix</keyword>
<dbReference type="HOGENOM" id="CLU_000960_22_3_1"/>
<dbReference type="GO" id="GO:0000329">
    <property type="term" value="C:fungal-type vacuole membrane"/>
    <property type="evidence" value="ECO:0007669"/>
    <property type="project" value="TreeGrafter"/>
</dbReference>
<dbReference type="EMBL" id="KN832877">
    <property type="protein sequence ID" value="KIN00674.1"/>
    <property type="molecule type" value="Genomic_DNA"/>
</dbReference>
<dbReference type="PANTHER" id="PTHR23501:SF191">
    <property type="entry name" value="VACUOLAR BASIC AMINO ACID TRANSPORTER 4"/>
    <property type="match status" value="1"/>
</dbReference>
<dbReference type="InParanoid" id="A0A0C3CNW1"/>
<dbReference type="InterPro" id="IPR011701">
    <property type="entry name" value="MFS"/>
</dbReference>
<dbReference type="InterPro" id="IPR020846">
    <property type="entry name" value="MFS_dom"/>
</dbReference>
<dbReference type="InterPro" id="IPR036259">
    <property type="entry name" value="MFS_trans_sf"/>
</dbReference>
<evidence type="ECO:0000313" key="8">
    <source>
        <dbReference type="EMBL" id="KIN00674.1"/>
    </source>
</evidence>
<feature type="transmembrane region" description="Helical" evidence="6">
    <location>
        <begin position="43"/>
        <end position="62"/>
    </location>
</feature>
<keyword evidence="3 6" id="KW-0812">Transmembrane</keyword>
<dbReference type="Proteomes" id="UP000054321">
    <property type="component" value="Unassembled WGS sequence"/>
</dbReference>
<feature type="transmembrane region" description="Helical" evidence="6">
    <location>
        <begin position="472"/>
        <end position="491"/>
    </location>
</feature>
<evidence type="ECO:0000259" key="7">
    <source>
        <dbReference type="PROSITE" id="PS50850"/>
    </source>
</evidence>
<dbReference type="Gene3D" id="1.20.1250.20">
    <property type="entry name" value="MFS general substrate transporter like domains"/>
    <property type="match status" value="1"/>
</dbReference>
<sequence length="501" mass="53989">MPILHLSILLASIWVGVFLTVIDETMTATLLTPISTSFNSFTNLSWIATTYLIGVSAAQPIVGHLTDILGRRESLVAANTTFAIGSLICGLSKDLPTLLAGRSIQGFGGGALGTIAAVIETDLVSLRNRGITEGIGGILYGVGLAVGGIFGGGINDAIGWRWAFLIQVPMVVFSTGIICVLARIPKKPSATGASPMKRIDYVGLFSILVSVVMLQIGLDSGGNTLPWTHPLVLTSLPLALTTFIIFILWDLYVADEPIIPIRLFRQRNVALSCVVYFFTLASYFTSIYYLPIYLQIIGYSTTQSGLRFITQAAGAAVSTFSAGLLVKWTGRYFHLNLAAQTIFVLGTGLLIILRLDTGPWAPFLFLAFIGLGFGASWVTTMMALLSSITNEQQAVMQSASYLFRFLGMMVGFTISSAAFQKVLKASLDVSLAGQPNAAELIEKVRTNFTDWRNLTPPVKKDVQDGYMSALHVVFYIATAEIAIGAFASLLLEENELPNDLR</sequence>
<evidence type="ECO:0000256" key="5">
    <source>
        <dbReference type="ARBA" id="ARBA00023136"/>
    </source>
</evidence>
<dbReference type="OrthoDB" id="6770063at2759"/>
<gene>
    <name evidence="8" type="ORF">OIDMADRAFT_104476</name>
</gene>
<feature type="transmembrane region" description="Helical" evidence="6">
    <location>
        <begin position="230"/>
        <end position="252"/>
    </location>
</feature>
<feature type="transmembrane region" description="Helical" evidence="6">
    <location>
        <begin position="401"/>
        <end position="419"/>
    </location>
</feature>
<feature type="transmembrane region" description="Helical" evidence="6">
    <location>
        <begin position="273"/>
        <end position="296"/>
    </location>
</feature>
<keyword evidence="5 6" id="KW-0472">Membrane</keyword>
<proteinExistence type="predicted"/>
<protein>
    <recommendedName>
        <fullName evidence="7">Major facilitator superfamily (MFS) profile domain-containing protein</fullName>
    </recommendedName>
</protein>
<dbReference type="SUPFAM" id="SSF103473">
    <property type="entry name" value="MFS general substrate transporter"/>
    <property type="match status" value="1"/>
</dbReference>
<accession>A0A0C3CNW1</accession>
<feature type="transmembrane region" description="Helical" evidence="6">
    <location>
        <begin position="131"/>
        <end position="154"/>
    </location>
</feature>
<feature type="domain" description="Major facilitator superfamily (MFS) profile" evidence="7">
    <location>
        <begin position="9"/>
        <end position="496"/>
    </location>
</feature>
<dbReference type="GO" id="GO:0015174">
    <property type="term" value="F:basic amino acid transmembrane transporter activity"/>
    <property type="evidence" value="ECO:0007669"/>
    <property type="project" value="TreeGrafter"/>
</dbReference>
<evidence type="ECO:0000256" key="4">
    <source>
        <dbReference type="ARBA" id="ARBA00022989"/>
    </source>
</evidence>
<feature type="transmembrane region" description="Helical" evidence="6">
    <location>
        <begin position="333"/>
        <end position="353"/>
    </location>
</feature>
<evidence type="ECO:0000256" key="6">
    <source>
        <dbReference type="SAM" id="Phobius"/>
    </source>
</evidence>
<evidence type="ECO:0000256" key="1">
    <source>
        <dbReference type="ARBA" id="ARBA00004127"/>
    </source>
</evidence>
<reference evidence="8 9" key="1">
    <citation type="submission" date="2014-04" db="EMBL/GenBank/DDBJ databases">
        <authorList>
            <consortium name="DOE Joint Genome Institute"/>
            <person name="Kuo A."/>
            <person name="Martino E."/>
            <person name="Perotto S."/>
            <person name="Kohler A."/>
            <person name="Nagy L.G."/>
            <person name="Floudas D."/>
            <person name="Copeland A."/>
            <person name="Barry K.W."/>
            <person name="Cichocki N."/>
            <person name="Veneault-Fourrey C."/>
            <person name="LaButti K."/>
            <person name="Lindquist E.A."/>
            <person name="Lipzen A."/>
            <person name="Lundell T."/>
            <person name="Morin E."/>
            <person name="Murat C."/>
            <person name="Sun H."/>
            <person name="Tunlid A."/>
            <person name="Henrissat B."/>
            <person name="Grigoriev I.V."/>
            <person name="Hibbett D.S."/>
            <person name="Martin F."/>
            <person name="Nordberg H.P."/>
            <person name="Cantor M.N."/>
            <person name="Hua S.X."/>
        </authorList>
    </citation>
    <scope>NUCLEOTIDE SEQUENCE [LARGE SCALE GENOMIC DNA]</scope>
    <source>
        <strain evidence="8 9">Zn</strain>
    </source>
</reference>
<feature type="transmembrane region" description="Helical" evidence="6">
    <location>
        <begin position="160"/>
        <end position="181"/>
    </location>
</feature>
<organism evidence="8 9">
    <name type="scientific">Oidiodendron maius (strain Zn)</name>
    <dbReference type="NCBI Taxonomy" id="913774"/>
    <lineage>
        <taxon>Eukaryota</taxon>
        <taxon>Fungi</taxon>
        <taxon>Dikarya</taxon>
        <taxon>Ascomycota</taxon>
        <taxon>Pezizomycotina</taxon>
        <taxon>Leotiomycetes</taxon>
        <taxon>Leotiomycetes incertae sedis</taxon>
        <taxon>Myxotrichaceae</taxon>
        <taxon>Oidiodendron</taxon>
    </lineage>
</organism>
<dbReference type="PANTHER" id="PTHR23501">
    <property type="entry name" value="MAJOR FACILITATOR SUPERFAMILY"/>
    <property type="match status" value="1"/>
</dbReference>
<dbReference type="Pfam" id="PF07690">
    <property type="entry name" value="MFS_1"/>
    <property type="match status" value="1"/>
</dbReference>
<feature type="transmembrane region" description="Helical" evidence="6">
    <location>
        <begin position="201"/>
        <end position="218"/>
    </location>
</feature>
<dbReference type="GO" id="GO:0012505">
    <property type="term" value="C:endomembrane system"/>
    <property type="evidence" value="ECO:0007669"/>
    <property type="project" value="UniProtKB-SubCell"/>
</dbReference>
<dbReference type="AlphaFoldDB" id="A0A0C3CNW1"/>
<evidence type="ECO:0000256" key="2">
    <source>
        <dbReference type="ARBA" id="ARBA00022448"/>
    </source>
</evidence>
<feature type="transmembrane region" description="Helical" evidence="6">
    <location>
        <begin position="365"/>
        <end position="389"/>
    </location>
</feature>
<keyword evidence="9" id="KW-1185">Reference proteome</keyword>
<dbReference type="PROSITE" id="PS50850">
    <property type="entry name" value="MFS"/>
    <property type="match status" value="1"/>
</dbReference>
<evidence type="ECO:0000313" key="9">
    <source>
        <dbReference type="Proteomes" id="UP000054321"/>
    </source>
</evidence>